<comment type="subcellular location">
    <subcellularLocation>
        <location evidence="1">Mitochondrion inner membrane</location>
        <topology evidence="1">Single-pass membrane protein</topology>
    </subcellularLocation>
</comment>
<name>A0A7J7CAK9_TRIWF</name>
<dbReference type="AlphaFoldDB" id="A0A7J7CAK9"/>
<dbReference type="Pfam" id="PF01127">
    <property type="entry name" value="Sdh_cyt"/>
    <property type="match status" value="1"/>
</dbReference>
<dbReference type="InterPro" id="IPR034804">
    <property type="entry name" value="SQR/QFR_C/D"/>
</dbReference>
<evidence type="ECO:0000256" key="1">
    <source>
        <dbReference type="ARBA" id="ARBA00004434"/>
    </source>
</evidence>
<evidence type="ECO:0000256" key="3">
    <source>
        <dbReference type="ARBA" id="ARBA00022617"/>
    </source>
</evidence>
<keyword evidence="3" id="KW-0349">Heme</keyword>
<feature type="transmembrane region" description="Helical" evidence="10">
    <location>
        <begin position="212"/>
        <end position="234"/>
    </location>
</feature>
<evidence type="ECO:0000256" key="10">
    <source>
        <dbReference type="SAM" id="Phobius"/>
    </source>
</evidence>
<proteinExistence type="predicted"/>
<keyword evidence="5" id="KW-0479">Metal-binding</keyword>
<dbReference type="PANTHER" id="PTHR10978">
    <property type="entry name" value="SUCCINATE DEHYDROGENASE CYTOCHROME B560 SUBUNIT"/>
    <property type="match status" value="1"/>
</dbReference>
<evidence type="ECO:0000256" key="6">
    <source>
        <dbReference type="ARBA" id="ARBA00022989"/>
    </source>
</evidence>
<dbReference type="GO" id="GO:0045273">
    <property type="term" value="C:respiratory chain complex II (succinate dehydrogenase)"/>
    <property type="evidence" value="ECO:0007669"/>
    <property type="project" value="UniProtKB-ARBA"/>
</dbReference>
<dbReference type="GO" id="GO:0005743">
    <property type="term" value="C:mitochondrial inner membrane"/>
    <property type="evidence" value="ECO:0007669"/>
    <property type="project" value="UniProtKB-SubCell"/>
</dbReference>
<dbReference type="InterPro" id="IPR000701">
    <property type="entry name" value="SuccDH_FuR_B_TM-su"/>
</dbReference>
<keyword evidence="4 10" id="KW-0812">Transmembrane</keyword>
<keyword evidence="7" id="KW-0408">Iron</keyword>
<dbReference type="GO" id="GO:0046872">
    <property type="term" value="F:metal ion binding"/>
    <property type="evidence" value="ECO:0007669"/>
    <property type="project" value="UniProtKB-KW"/>
</dbReference>
<evidence type="ECO:0000313" key="11">
    <source>
        <dbReference type="EMBL" id="KAF5730776.1"/>
    </source>
</evidence>
<dbReference type="PANTHER" id="PTHR10978:SF5">
    <property type="entry name" value="SUCCINATE DEHYDROGENASE CYTOCHROME B560 SUBUNIT, MITOCHONDRIAL"/>
    <property type="match status" value="1"/>
</dbReference>
<dbReference type="InParanoid" id="A0A7J7CAK9"/>
<dbReference type="SUPFAM" id="SSF81343">
    <property type="entry name" value="Fumarate reductase respiratory complex transmembrane subunits"/>
    <property type="match status" value="1"/>
</dbReference>
<dbReference type="GO" id="GO:0006099">
    <property type="term" value="P:tricarboxylic acid cycle"/>
    <property type="evidence" value="ECO:0007669"/>
    <property type="project" value="InterPro"/>
</dbReference>
<evidence type="ECO:0000256" key="8">
    <source>
        <dbReference type="ARBA" id="ARBA00023136"/>
    </source>
</evidence>
<evidence type="ECO:0000256" key="2">
    <source>
        <dbReference type="ARBA" id="ARBA00011313"/>
    </source>
</evidence>
<comment type="subunit">
    <text evidence="2">Component of complex II composed of eight subunits in plants: four classical SDH subunits SDH1, SDH2, SDH3 and SDH4 (a flavoprotein (FP), an iron-sulfur protein (IP), and a cytochrome b composed of a large and a small subunit.), as well as four subunits unknown in mitochondria from bacteria and heterotrophic eukaryotes.</text>
</comment>
<evidence type="ECO:0000256" key="9">
    <source>
        <dbReference type="SAM" id="MobiDB-lite"/>
    </source>
</evidence>
<dbReference type="InterPro" id="IPR014314">
    <property type="entry name" value="Succ_DH_cytb556"/>
</dbReference>
<feature type="region of interest" description="Disordered" evidence="9">
    <location>
        <begin position="32"/>
        <end position="57"/>
    </location>
</feature>
<gene>
    <name evidence="11" type="ORF">HS088_TW19G00372</name>
</gene>
<dbReference type="OrthoDB" id="588261at2759"/>
<dbReference type="Proteomes" id="UP000593562">
    <property type="component" value="Unassembled WGS sequence"/>
</dbReference>
<keyword evidence="8 10" id="KW-0472">Membrane</keyword>
<protein>
    <submittedName>
        <fullName evidence="11">Succinate dehydrogenase subunit 3</fullName>
    </submittedName>
</protein>
<reference evidence="11 12" key="1">
    <citation type="journal article" date="2020" name="Nat. Commun.">
        <title>Genome of Tripterygium wilfordii and identification of cytochrome P450 involved in triptolide biosynthesis.</title>
        <authorList>
            <person name="Tu L."/>
            <person name="Su P."/>
            <person name="Zhang Z."/>
            <person name="Gao L."/>
            <person name="Wang J."/>
            <person name="Hu T."/>
            <person name="Zhou J."/>
            <person name="Zhang Y."/>
            <person name="Zhao Y."/>
            <person name="Liu Y."/>
            <person name="Song Y."/>
            <person name="Tong Y."/>
            <person name="Lu Y."/>
            <person name="Yang J."/>
            <person name="Xu C."/>
            <person name="Jia M."/>
            <person name="Peters R.J."/>
            <person name="Huang L."/>
            <person name="Gao W."/>
        </authorList>
    </citation>
    <scope>NUCLEOTIDE SEQUENCE [LARGE SCALE GENOMIC DNA]</scope>
    <source>
        <strain evidence="12">cv. XIE 37</strain>
        <tissue evidence="11">Leaf</tissue>
    </source>
</reference>
<comment type="caution">
    <text evidence="11">The sequence shown here is derived from an EMBL/GenBank/DDBJ whole genome shotgun (WGS) entry which is preliminary data.</text>
</comment>
<dbReference type="EMBL" id="JAAARO010000019">
    <property type="protein sequence ID" value="KAF5730776.1"/>
    <property type="molecule type" value="Genomic_DNA"/>
</dbReference>
<dbReference type="Gene3D" id="1.20.1300.10">
    <property type="entry name" value="Fumarate reductase/succinate dehydrogenase, transmembrane subunit"/>
    <property type="match status" value="1"/>
</dbReference>
<evidence type="ECO:0000256" key="7">
    <source>
        <dbReference type="ARBA" id="ARBA00023004"/>
    </source>
</evidence>
<keyword evidence="6 10" id="KW-1133">Transmembrane helix</keyword>
<evidence type="ECO:0000256" key="4">
    <source>
        <dbReference type="ARBA" id="ARBA00022692"/>
    </source>
</evidence>
<feature type="transmembrane region" description="Helical" evidence="10">
    <location>
        <begin position="246"/>
        <end position="270"/>
    </location>
</feature>
<dbReference type="CDD" id="cd03499">
    <property type="entry name" value="SQR_TypeC_SdhC"/>
    <property type="match status" value="1"/>
</dbReference>
<organism evidence="11 12">
    <name type="scientific">Tripterygium wilfordii</name>
    <name type="common">Thunder God vine</name>
    <dbReference type="NCBI Taxonomy" id="458696"/>
    <lineage>
        <taxon>Eukaryota</taxon>
        <taxon>Viridiplantae</taxon>
        <taxon>Streptophyta</taxon>
        <taxon>Embryophyta</taxon>
        <taxon>Tracheophyta</taxon>
        <taxon>Spermatophyta</taxon>
        <taxon>Magnoliopsida</taxon>
        <taxon>eudicotyledons</taxon>
        <taxon>Gunneridae</taxon>
        <taxon>Pentapetalae</taxon>
        <taxon>rosids</taxon>
        <taxon>fabids</taxon>
        <taxon>Celastrales</taxon>
        <taxon>Celastraceae</taxon>
        <taxon>Tripterygium</taxon>
    </lineage>
</organism>
<feature type="compositionally biased region" description="Low complexity" evidence="9">
    <location>
        <begin position="46"/>
        <end position="57"/>
    </location>
</feature>
<accession>A0A7J7CAK9</accession>
<dbReference type="GO" id="GO:0006121">
    <property type="term" value="P:mitochondrial electron transport, succinate to ubiquinone"/>
    <property type="evidence" value="ECO:0007669"/>
    <property type="project" value="TreeGrafter"/>
</dbReference>
<evidence type="ECO:0000256" key="5">
    <source>
        <dbReference type="ARBA" id="ARBA00022723"/>
    </source>
</evidence>
<evidence type="ECO:0000313" key="12">
    <source>
        <dbReference type="Proteomes" id="UP000593562"/>
    </source>
</evidence>
<sequence>MKLLLNQARRHYSLYSPSRCLQIRCFSSDQNPTTAEIENPRSYGGPPLQQSPRLSPSENMRSLMDFTGISGYVMARPTAPNPRLPLGSSEDEKMVLPTVPKSRVPFGSSGKVFMEALEGRHYQHVSGSEKPSALSTRNWYHSIIRSHPPSTPPRFGNNFAAQFASFSTAVGNTEVTANTMNTLRPLSPHLPIYKPQLSSTVSIFNRISGASLAAAFFAFHLLCLKMGPICFTYFPFYKIFFYTSQLAPSFAGIASLALSYHTFMGIRHFLAESSGFRFLRIGGK</sequence>
<keyword evidence="12" id="KW-1185">Reference proteome</keyword>
<dbReference type="GO" id="GO:0009055">
    <property type="term" value="F:electron transfer activity"/>
    <property type="evidence" value="ECO:0007669"/>
    <property type="project" value="InterPro"/>
</dbReference>